<protein>
    <submittedName>
        <fullName evidence="1">Uncharacterized protein</fullName>
    </submittedName>
</protein>
<proteinExistence type="predicted"/>
<evidence type="ECO:0000313" key="2">
    <source>
        <dbReference type="Proteomes" id="UP000826656"/>
    </source>
</evidence>
<comment type="caution">
    <text evidence="1">The sequence shown here is derived from an EMBL/GenBank/DDBJ whole genome shotgun (WGS) entry which is preliminary data.</text>
</comment>
<evidence type="ECO:0000313" key="1">
    <source>
        <dbReference type="EMBL" id="KAH0784015.1"/>
    </source>
</evidence>
<reference evidence="1 2" key="1">
    <citation type="journal article" date="2021" name="bioRxiv">
        <title>Chromosome-scale and haplotype-resolved genome assembly of a tetraploid potato cultivar.</title>
        <authorList>
            <person name="Sun H."/>
            <person name="Jiao W.-B."/>
            <person name="Krause K."/>
            <person name="Campoy J.A."/>
            <person name="Goel M."/>
            <person name="Folz-Donahue K."/>
            <person name="Kukat C."/>
            <person name="Huettel B."/>
            <person name="Schneeberger K."/>
        </authorList>
    </citation>
    <scope>NUCLEOTIDE SEQUENCE [LARGE SCALE GENOMIC DNA]</scope>
    <source>
        <strain evidence="1">SolTubOtavaFocal</strain>
        <tissue evidence="1">Leaves</tissue>
    </source>
</reference>
<gene>
    <name evidence="1" type="ORF">KY290_003613</name>
</gene>
<dbReference type="EMBL" id="JAIVGD010000001">
    <property type="protein sequence ID" value="KAH0784015.1"/>
    <property type="molecule type" value="Genomic_DNA"/>
</dbReference>
<keyword evidence="2" id="KW-1185">Reference proteome</keyword>
<organism evidence="1 2">
    <name type="scientific">Solanum tuberosum</name>
    <name type="common">Potato</name>
    <dbReference type="NCBI Taxonomy" id="4113"/>
    <lineage>
        <taxon>Eukaryota</taxon>
        <taxon>Viridiplantae</taxon>
        <taxon>Streptophyta</taxon>
        <taxon>Embryophyta</taxon>
        <taxon>Tracheophyta</taxon>
        <taxon>Spermatophyta</taxon>
        <taxon>Magnoliopsida</taxon>
        <taxon>eudicotyledons</taxon>
        <taxon>Gunneridae</taxon>
        <taxon>Pentapetalae</taxon>
        <taxon>asterids</taxon>
        <taxon>lamiids</taxon>
        <taxon>Solanales</taxon>
        <taxon>Solanaceae</taxon>
        <taxon>Solanoideae</taxon>
        <taxon>Solaneae</taxon>
        <taxon>Solanum</taxon>
    </lineage>
</organism>
<name>A0ABQ7WTF3_SOLTU</name>
<accession>A0ABQ7WTF3</accession>
<sequence>MTHRHGKDSGIGLGMYVGKTVQLYNYEIVGSKRIQGAWVLAKQLGCARLTCGQSYRQNKATSVRHMSNATANVTADVTAVTALCRKIIKGGNSAKARRDDSGFR</sequence>
<dbReference type="Proteomes" id="UP000826656">
    <property type="component" value="Unassembled WGS sequence"/>
</dbReference>